<evidence type="ECO:0008006" key="4">
    <source>
        <dbReference type="Google" id="ProtNLM"/>
    </source>
</evidence>
<dbReference type="STRING" id="1238425.J07HQW2_02385"/>
<evidence type="ECO:0000256" key="1">
    <source>
        <dbReference type="SAM" id="MobiDB-lite"/>
    </source>
</evidence>
<feature type="region of interest" description="Disordered" evidence="1">
    <location>
        <begin position="35"/>
        <end position="90"/>
    </location>
</feature>
<dbReference type="AlphaFoldDB" id="U1NFR3"/>
<dbReference type="eggNOG" id="arCOG04728">
    <property type="taxonomic scope" value="Archaea"/>
</dbReference>
<protein>
    <recommendedName>
        <fullName evidence="4">N-acetyltransferase domain-containing protein</fullName>
    </recommendedName>
</protein>
<name>U1NFR3_9EURY</name>
<feature type="compositionally biased region" description="Basic and acidic residues" evidence="1">
    <location>
        <begin position="62"/>
        <end position="80"/>
    </location>
</feature>
<sequence length="182" mass="19596">MDVRDAVESDVETLGAIADLPADALRNVVHDRTVRVAERQRDDAESEMSSGSDTNESETTDNQDRTIEAGSKNGDERIANEGDTIDDDEFTGEKSDVIGFVAFDVRDGTVHVTQLAGEATIAETLLAEPIRFAATEGFDVEFVVPVSEESATTAAEDAGFEAIGRGPRFGDETTTRYRFNAG</sequence>
<evidence type="ECO:0000313" key="2">
    <source>
        <dbReference type="EMBL" id="ERG95925.1"/>
    </source>
</evidence>
<dbReference type="HOGENOM" id="CLU_121763_0_0_2"/>
<dbReference type="EMBL" id="KE356561">
    <property type="protein sequence ID" value="ERG95925.1"/>
    <property type="molecule type" value="Genomic_DNA"/>
</dbReference>
<organism evidence="2 3">
    <name type="scientific">Haloquadratum walsbyi J07HQW2</name>
    <dbReference type="NCBI Taxonomy" id="1238425"/>
    <lineage>
        <taxon>Archaea</taxon>
        <taxon>Methanobacteriati</taxon>
        <taxon>Methanobacteriota</taxon>
        <taxon>Stenosarchaea group</taxon>
        <taxon>Halobacteria</taxon>
        <taxon>Halobacteriales</taxon>
        <taxon>Haloferacaceae</taxon>
        <taxon>Haloquadratum</taxon>
    </lineage>
</organism>
<proteinExistence type="predicted"/>
<reference evidence="2 3" key="1">
    <citation type="journal article" date="2013" name="PLoS ONE">
        <title>Assembly-driven community genomics of a hypersaline microbial ecosystem.</title>
        <authorList>
            <person name="Podell S."/>
            <person name="Ugalde J.A."/>
            <person name="Narasingarao P."/>
            <person name="Banfield J.F."/>
            <person name="Heidelberg K.B."/>
            <person name="Allen E.E."/>
        </authorList>
    </citation>
    <scope>NUCLEOTIDE SEQUENCE [LARGE SCALE GENOMIC DNA]</scope>
    <source>
        <strain evidence="3">J07HQW2</strain>
    </source>
</reference>
<evidence type="ECO:0000313" key="3">
    <source>
        <dbReference type="Proteomes" id="UP000030710"/>
    </source>
</evidence>
<gene>
    <name evidence="2" type="ORF">J07HQW2_02385</name>
</gene>
<accession>U1NFR3</accession>
<dbReference type="Proteomes" id="UP000030710">
    <property type="component" value="Unassembled WGS sequence"/>
</dbReference>
<dbReference type="RefSeq" id="WP_021055397.1">
    <property type="nucleotide sequence ID" value="NZ_KE356561.1"/>
</dbReference>